<evidence type="ECO:0000313" key="4">
    <source>
        <dbReference type="Proteomes" id="UP000184357"/>
    </source>
</evidence>
<dbReference type="STRING" id="43928.SAMN05443636_2779"/>
<keyword evidence="4" id="KW-1185">Reference proteome</keyword>
<dbReference type="Proteomes" id="UP000184357">
    <property type="component" value="Unassembled WGS sequence"/>
</dbReference>
<evidence type="ECO:0000259" key="2">
    <source>
        <dbReference type="Pfam" id="PF00149"/>
    </source>
</evidence>
<dbReference type="InterPro" id="IPR050126">
    <property type="entry name" value="Ap4A_hydrolase"/>
</dbReference>
<dbReference type="OrthoDB" id="303721at2157"/>
<dbReference type="RefSeq" id="WP_073310621.1">
    <property type="nucleotide sequence ID" value="NZ_FQWV01000008.1"/>
</dbReference>
<feature type="domain" description="Calcineurin-like phosphoesterase" evidence="2">
    <location>
        <begin position="25"/>
        <end position="183"/>
    </location>
</feature>
<dbReference type="PANTHER" id="PTHR42850">
    <property type="entry name" value="METALLOPHOSPHOESTERASE"/>
    <property type="match status" value="1"/>
</dbReference>
<dbReference type="GO" id="GO:0016791">
    <property type="term" value="F:phosphatase activity"/>
    <property type="evidence" value="ECO:0007669"/>
    <property type="project" value="TreeGrafter"/>
</dbReference>
<dbReference type="CDD" id="cd00144">
    <property type="entry name" value="MPP_PPP_family"/>
    <property type="match status" value="1"/>
</dbReference>
<dbReference type="InterPro" id="IPR004843">
    <property type="entry name" value="Calcineurin-like_PHP"/>
</dbReference>
<dbReference type="AlphaFoldDB" id="A0A1M5TNE6"/>
<organism evidence="3 4">
    <name type="scientific">Halobaculum gomorrense</name>
    <dbReference type="NCBI Taxonomy" id="43928"/>
    <lineage>
        <taxon>Archaea</taxon>
        <taxon>Methanobacteriati</taxon>
        <taxon>Methanobacteriota</taxon>
        <taxon>Stenosarchaea group</taxon>
        <taxon>Halobacteria</taxon>
        <taxon>Halobacteriales</taxon>
        <taxon>Haloferacaceae</taxon>
        <taxon>Halobaculum</taxon>
    </lineage>
</organism>
<evidence type="ECO:0000313" key="3">
    <source>
        <dbReference type="EMBL" id="SHH52234.1"/>
    </source>
</evidence>
<name>A0A1M5TNE6_9EURY</name>
<dbReference type="SUPFAM" id="SSF56300">
    <property type="entry name" value="Metallo-dependent phosphatases"/>
    <property type="match status" value="1"/>
</dbReference>
<dbReference type="PANTHER" id="PTHR42850:SF4">
    <property type="entry name" value="ZINC-DEPENDENT ENDOPOLYPHOSPHATASE"/>
    <property type="match status" value="1"/>
</dbReference>
<dbReference type="EMBL" id="FQWV01000008">
    <property type="protein sequence ID" value="SHH52234.1"/>
    <property type="molecule type" value="Genomic_DNA"/>
</dbReference>
<dbReference type="Gene3D" id="3.60.21.10">
    <property type="match status" value="1"/>
</dbReference>
<dbReference type="Pfam" id="PF00149">
    <property type="entry name" value="Metallophos"/>
    <property type="match status" value="1"/>
</dbReference>
<reference evidence="3 4" key="1">
    <citation type="submission" date="2016-11" db="EMBL/GenBank/DDBJ databases">
        <authorList>
            <person name="Jaros S."/>
            <person name="Januszkiewicz K."/>
            <person name="Wedrychowicz H."/>
        </authorList>
    </citation>
    <scope>NUCLEOTIDE SEQUENCE [LARGE SCALE GENOMIC DNA]</scope>
    <source>
        <strain evidence="3 4">DSM 9297</strain>
    </source>
</reference>
<dbReference type="InterPro" id="IPR029052">
    <property type="entry name" value="Metallo-depent_PP-like"/>
</dbReference>
<accession>A0A1M5TNE6</accession>
<proteinExistence type="predicted"/>
<gene>
    <name evidence="3" type="ORF">SAMN05443636_2779</name>
</gene>
<feature type="region of interest" description="Disordered" evidence="1">
    <location>
        <begin position="220"/>
        <end position="257"/>
    </location>
</feature>
<evidence type="ECO:0000256" key="1">
    <source>
        <dbReference type="SAM" id="MobiDB-lite"/>
    </source>
</evidence>
<sequence>MNAPRFGRAVEPLHRRVDVSEWEHVYIVGDVHGRPEELDRLLAELGVTDDDLVVFVGDLLRKGPDSAAVVDRVRSADNLLTVRGNNEQKLLRGEKELSNLSDDDLDWIASLPVAVSWASDGDAPGALVVHGGVDPRVPLEEHTVDDLQNTRSLVPGGSYGDRPYWWEEYAGPQRVFFGHTVLARPIDREFAVGLDTGCVYGGELTAYDWRADRFHSVAAAEPTEERADRKVLDPPFSAASDANGRSPRPSPIESDSD</sequence>
<feature type="compositionally biased region" description="Basic and acidic residues" evidence="1">
    <location>
        <begin position="223"/>
        <end position="232"/>
    </location>
</feature>
<dbReference type="GO" id="GO:0005737">
    <property type="term" value="C:cytoplasm"/>
    <property type="evidence" value="ECO:0007669"/>
    <property type="project" value="TreeGrafter"/>
</dbReference>
<protein>
    <submittedName>
        <fullName evidence="3">Serine/threonine protein phosphatase 1</fullName>
    </submittedName>
</protein>